<protein>
    <submittedName>
        <fullName evidence="1">Uncharacterized protein</fullName>
    </submittedName>
</protein>
<sequence>MAGFFTKLGLVSRNEQEPSGRPKKPTKKNALINALPEEAIINKLKKTNRQAQNMPADELREWARSLCIKEELIEWYLNPEFANTLEALNKLDEAQAKIINGNDTSSGLFVSSKSESVPVRNEQNEDDMFNDIDYDIEDIERAAKQPNMKVGKSIKIKLVIAEICKSDTQKALRKLLSPVLTKFDAQQQFGMFHSALVVGPWYLEWNNSSMCIPRKCYSSAAMLAADLEFSGKLGKVGFDLDQTIEKITPIIIDWNVNKTYSQREANCQQFVDEICNVLDIPIKFEGPLGEYLNAIRERGECDLEFPISTEMREQLEIRDKKRRFETHQELDEFVCMLIDKDPQFENNFPAEWMLLKSFDRAFWLRHFKVKTDDKFTPGCDAGECPFKDPEVTASFKPEWF</sequence>
<keyword evidence="2" id="KW-1185">Reference proteome</keyword>
<comment type="caution">
    <text evidence="1">The sequence shown here is derived from an EMBL/GenBank/DDBJ whole genome shotgun (WGS) entry which is preliminary data.</text>
</comment>
<proteinExistence type="predicted"/>
<gene>
    <name evidence="1" type="ORF">AKO1_004217</name>
</gene>
<evidence type="ECO:0000313" key="1">
    <source>
        <dbReference type="EMBL" id="KAL0476247.1"/>
    </source>
</evidence>
<dbReference type="EMBL" id="JAOPGA020000001">
    <property type="protein sequence ID" value="KAL0476247.1"/>
    <property type="molecule type" value="Genomic_DNA"/>
</dbReference>
<organism evidence="1 2">
    <name type="scientific">Acrasis kona</name>
    <dbReference type="NCBI Taxonomy" id="1008807"/>
    <lineage>
        <taxon>Eukaryota</taxon>
        <taxon>Discoba</taxon>
        <taxon>Heterolobosea</taxon>
        <taxon>Tetramitia</taxon>
        <taxon>Eutetramitia</taxon>
        <taxon>Acrasidae</taxon>
        <taxon>Acrasis</taxon>
    </lineage>
</organism>
<dbReference type="AlphaFoldDB" id="A0AAW2YGN2"/>
<name>A0AAW2YGN2_9EUKA</name>
<dbReference type="Proteomes" id="UP001431209">
    <property type="component" value="Unassembled WGS sequence"/>
</dbReference>
<accession>A0AAW2YGN2</accession>
<evidence type="ECO:0000313" key="2">
    <source>
        <dbReference type="Proteomes" id="UP001431209"/>
    </source>
</evidence>
<reference evidence="1 2" key="1">
    <citation type="submission" date="2024-03" db="EMBL/GenBank/DDBJ databases">
        <title>The Acrasis kona genome and developmental transcriptomes reveal deep origins of eukaryotic multicellular pathways.</title>
        <authorList>
            <person name="Sheikh S."/>
            <person name="Fu C.-J."/>
            <person name="Brown M.W."/>
            <person name="Baldauf S.L."/>
        </authorList>
    </citation>
    <scope>NUCLEOTIDE SEQUENCE [LARGE SCALE GENOMIC DNA]</scope>
    <source>
        <strain evidence="1 2">ATCC MYA-3509</strain>
    </source>
</reference>